<dbReference type="InterPro" id="IPR035896">
    <property type="entry name" value="AN1-like_Znf"/>
</dbReference>
<comment type="caution">
    <text evidence="1">The sequence shown here is derived from an EMBL/GenBank/DDBJ whole genome shotgun (WGS) entry which is preliminary data.</text>
</comment>
<dbReference type="Proteomes" id="UP001642260">
    <property type="component" value="Unassembled WGS sequence"/>
</dbReference>
<dbReference type="SUPFAM" id="SSF118310">
    <property type="entry name" value="AN1-like Zinc finger"/>
    <property type="match status" value="1"/>
</dbReference>
<evidence type="ECO:0000313" key="2">
    <source>
        <dbReference type="Proteomes" id="UP001642260"/>
    </source>
</evidence>
<reference evidence="1 2" key="1">
    <citation type="submission" date="2022-03" db="EMBL/GenBank/DDBJ databases">
        <authorList>
            <person name="Macdonald S."/>
            <person name="Ahmed S."/>
            <person name="Newling K."/>
        </authorList>
    </citation>
    <scope>NUCLEOTIDE SEQUENCE [LARGE SCALE GENOMIC DNA]</scope>
</reference>
<dbReference type="EMBL" id="CAKOAT010986264">
    <property type="protein sequence ID" value="CAH8392234.1"/>
    <property type="molecule type" value="Genomic_DNA"/>
</dbReference>
<sequence length="78" mass="8853">MIFSLLGWQATLSYFGVDSGSMLKRTSRSINLRSTLAKAMSRPREIDPVKINQQTVNKCSGCRKKVVFSGFRYRCCDL</sequence>
<gene>
    <name evidence="1" type="ORF">ERUC_LOCUS44717</name>
</gene>
<protein>
    <submittedName>
        <fullName evidence="1">Uncharacterized protein</fullName>
    </submittedName>
</protein>
<keyword evidence="2" id="KW-1185">Reference proteome</keyword>
<name>A0ABC8M911_ERUVS</name>
<dbReference type="AlphaFoldDB" id="A0ABC8M911"/>
<proteinExistence type="predicted"/>
<accession>A0ABC8M911</accession>
<evidence type="ECO:0000313" key="1">
    <source>
        <dbReference type="EMBL" id="CAH8392234.1"/>
    </source>
</evidence>
<organism evidence="1 2">
    <name type="scientific">Eruca vesicaria subsp. sativa</name>
    <name type="common">Garden rocket</name>
    <name type="synonym">Eruca sativa</name>
    <dbReference type="NCBI Taxonomy" id="29727"/>
    <lineage>
        <taxon>Eukaryota</taxon>
        <taxon>Viridiplantae</taxon>
        <taxon>Streptophyta</taxon>
        <taxon>Embryophyta</taxon>
        <taxon>Tracheophyta</taxon>
        <taxon>Spermatophyta</taxon>
        <taxon>Magnoliopsida</taxon>
        <taxon>eudicotyledons</taxon>
        <taxon>Gunneridae</taxon>
        <taxon>Pentapetalae</taxon>
        <taxon>rosids</taxon>
        <taxon>malvids</taxon>
        <taxon>Brassicales</taxon>
        <taxon>Brassicaceae</taxon>
        <taxon>Brassiceae</taxon>
        <taxon>Eruca</taxon>
    </lineage>
</organism>